<evidence type="ECO:0000313" key="1">
    <source>
        <dbReference type="EMBL" id="CAR65514.1"/>
    </source>
</evidence>
<reference evidence="1 2" key="1">
    <citation type="journal article" date="2004" name="Nature">
        <title>Genome evolution in yeasts.</title>
        <authorList>
            <consortium name="Genolevures"/>
            <person name="Dujon B."/>
            <person name="Sherman D."/>
            <person name="Fischer G."/>
            <person name="Durrens P."/>
            <person name="Casaregola S."/>
            <person name="Lafontaine I."/>
            <person name="de Montigny J."/>
            <person name="Marck C."/>
            <person name="Neuveglise C."/>
            <person name="Talla E."/>
            <person name="Goffard N."/>
            <person name="Frangeul L."/>
            <person name="Aigle M."/>
            <person name="Anthouard V."/>
            <person name="Babour A."/>
            <person name="Barbe V."/>
            <person name="Barnay S."/>
            <person name="Blanchin S."/>
            <person name="Beckerich J.M."/>
            <person name="Beyne E."/>
            <person name="Bleykasten C."/>
            <person name="Boisrame A."/>
            <person name="Boyer J."/>
            <person name="Cattolico L."/>
            <person name="Confanioleri F."/>
            <person name="de Daruvar A."/>
            <person name="Despons L."/>
            <person name="Fabre E."/>
            <person name="Fairhead C."/>
            <person name="Ferry-Dumazet H."/>
            <person name="Groppi A."/>
            <person name="Hantraye F."/>
            <person name="Hennequin C."/>
            <person name="Jauniaux N."/>
            <person name="Joyet P."/>
            <person name="Kachouri R."/>
            <person name="Kerrest A."/>
            <person name="Koszul R."/>
            <person name="Lemaire M."/>
            <person name="Lesur I."/>
            <person name="Ma L."/>
            <person name="Muller H."/>
            <person name="Nicaud J.M."/>
            <person name="Nikolski M."/>
            <person name="Oztas S."/>
            <person name="Ozier-Kalogeropoulos O."/>
            <person name="Pellenz S."/>
            <person name="Potier S."/>
            <person name="Richard G.F."/>
            <person name="Straub M.L."/>
            <person name="Suleau A."/>
            <person name="Swennene D."/>
            <person name="Tekaia F."/>
            <person name="Wesolowski-Louvel M."/>
            <person name="Westhof E."/>
            <person name="Wirth B."/>
            <person name="Zeniou-Meyer M."/>
            <person name="Zivanovic I."/>
            <person name="Bolotin-Fukuhara M."/>
            <person name="Thierry A."/>
            <person name="Bouchier C."/>
            <person name="Caudron B."/>
            <person name="Scarpelli C."/>
            <person name="Gaillardin C."/>
            <person name="Weissenbach J."/>
            <person name="Wincker P."/>
            <person name="Souciet J.L."/>
        </authorList>
    </citation>
    <scope>NUCLEOTIDE SEQUENCE [LARGE SCALE GENOMIC DNA]</scope>
    <source>
        <strain evidence="2">ATCC 36239 / CBS 767 / BCRC 21394 / JCM 1990 / NBRC 0083 / IGC 2968</strain>
    </source>
</reference>
<gene>
    <name evidence="1" type="ordered locus">DEHA2C00374g</name>
</gene>
<dbReference type="GeneID" id="8998279"/>
<keyword evidence="2" id="KW-1185">Reference proteome</keyword>
<dbReference type="Proteomes" id="UP000000599">
    <property type="component" value="Chromosome C"/>
</dbReference>
<dbReference type="InParanoid" id="B5RT52"/>
<proteinExistence type="predicted"/>
<dbReference type="RefSeq" id="XP_002770147.1">
    <property type="nucleotide sequence ID" value="XM_002770101.1"/>
</dbReference>
<evidence type="ECO:0000313" key="2">
    <source>
        <dbReference type="Proteomes" id="UP000000599"/>
    </source>
</evidence>
<sequence>MAYIDKKLNTKYKGKTEDEINGADAVLVTAKKIYDKDTNDHYNENIFNKDDNWKWYGTTLPLQSSSLPNSKNMKNGFL</sequence>
<name>B5RT52_DEBHA</name>
<dbReference type="EMBL" id="CR382135">
    <property type="protein sequence ID" value="CAR65514.1"/>
    <property type="molecule type" value="Genomic_DNA"/>
</dbReference>
<dbReference type="KEGG" id="dha:DEHA2C00374g"/>
<dbReference type="VEuPathDB" id="FungiDB:DEHA2C00374g"/>
<accession>B5RT52</accession>
<organism evidence="1 2">
    <name type="scientific">Debaryomyces hansenii (strain ATCC 36239 / CBS 767 / BCRC 21394 / JCM 1990 / NBRC 0083 / IGC 2968)</name>
    <name type="common">Yeast</name>
    <name type="synonym">Torulaspora hansenii</name>
    <dbReference type="NCBI Taxonomy" id="284592"/>
    <lineage>
        <taxon>Eukaryota</taxon>
        <taxon>Fungi</taxon>
        <taxon>Dikarya</taxon>
        <taxon>Ascomycota</taxon>
        <taxon>Saccharomycotina</taxon>
        <taxon>Pichiomycetes</taxon>
        <taxon>Debaryomycetaceae</taxon>
        <taxon>Debaryomyces</taxon>
    </lineage>
</organism>
<protein>
    <submittedName>
        <fullName evidence="1">DEHA2C00374p</fullName>
    </submittedName>
</protein>
<dbReference type="AlphaFoldDB" id="B5RT52"/>
<dbReference type="HOGENOM" id="CLU_2621986_0_0_1"/>